<proteinExistence type="predicted"/>
<protein>
    <submittedName>
        <fullName evidence="2">Uncharacterized protein</fullName>
    </submittedName>
</protein>
<sequence>MVAADPNPDHASPLASSLLLQSHQEAGKERKGGSSLSALLGSGALQAPGAEIPRLDLPSAGGRRTLLLPLS</sequence>
<organism evidence="2">
    <name type="scientific">Arundo donax</name>
    <name type="common">Giant reed</name>
    <name type="synonym">Donax arundinaceus</name>
    <dbReference type="NCBI Taxonomy" id="35708"/>
    <lineage>
        <taxon>Eukaryota</taxon>
        <taxon>Viridiplantae</taxon>
        <taxon>Streptophyta</taxon>
        <taxon>Embryophyta</taxon>
        <taxon>Tracheophyta</taxon>
        <taxon>Spermatophyta</taxon>
        <taxon>Magnoliopsida</taxon>
        <taxon>Liliopsida</taxon>
        <taxon>Poales</taxon>
        <taxon>Poaceae</taxon>
        <taxon>PACMAD clade</taxon>
        <taxon>Arundinoideae</taxon>
        <taxon>Arundineae</taxon>
        <taxon>Arundo</taxon>
    </lineage>
</organism>
<feature type="region of interest" description="Disordered" evidence="1">
    <location>
        <begin position="1"/>
        <end position="40"/>
    </location>
</feature>
<dbReference type="AlphaFoldDB" id="A0A0A9EFD0"/>
<reference evidence="2" key="2">
    <citation type="journal article" date="2015" name="Data Brief">
        <title>Shoot transcriptome of the giant reed, Arundo donax.</title>
        <authorList>
            <person name="Barrero R.A."/>
            <person name="Guerrero F.D."/>
            <person name="Moolhuijzen P."/>
            <person name="Goolsby J.A."/>
            <person name="Tidwell J."/>
            <person name="Bellgard S.E."/>
            <person name="Bellgard M.I."/>
        </authorList>
    </citation>
    <scope>NUCLEOTIDE SEQUENCE</scope>
    <source>
        <tissue evidence="2">Shoot tissue taken approximately 20 cm above the soil surface</tissue>
    </source>
</reference>
<name>A0A0A9EFD0_ARUDO</name>
<dbReference type="EMBL" id="GBRH01199114">
    <property type="protein sequence ID" value="JAD98781.1"/>
    <property type="molecule type" value="Transcribed_RNA"/>
</dbReference>
<evidence type="ECO:0000256" key="1">
    <source>
        <dbReference type="SAM" id="MobiDB-lite"/>
    </source>
</evidence>
<accession>A0A0A9EFD0</accession>
<feature type="compositionally biased region" description="Low complexity" evidence="1">
    <location>
        <begin position="10"/>
        <end position="24"/>
    </location>
</feature>
<evidence type="ECO:0000313" key="2">
    <source>
        <dbReference type="EMBL" id="JAD98781.1"/>
    </source>
</evidence>
<reference evidence="2" key="1">
    <citation type="submission" date="2014-09" db="EMBL/GenBank/DDBJ databases">
        <authorList>
            <person name="Magalhaes I.L.F."/>
            <person name="Oliveira U."/>
            <person name="Santos F.R."/>
            <person name="Vidigal T.H.D.A."/>
            <person name="Brescovit A.D."/>
            <person name="Santos A.J."/>
        </authorList>
    </citation>
    <scope>NUCLEOTIDE SEQUENCE</scope>
    <source>
        <tissue evidence="2">Shoot tissue taken approximately 20 cm above the soil surface</tissue>
    </source>
</reference>